<dbReference type="PANTHER" id="PTHR47975:SF70">
    <property type="entry name" value="PROTEIN KINASE DOMAIN-CONTAINING PROTEIN"/>
    <property type="match status" value="1"/>
</dbReference>
<dbReference type="OrthoDB" id="2446353at2759"/>
<proteinExistence type="predicted"/>
<protein>
    <submittedName>
        <fullName evidence="3">2269_t:CDS:1</fullName>
    </submittedName>
</protein>
<gene>
    <name evidence="3" type="ORF">CPELLU_LOCUS5252</name>
</gene>
<dbReference type="InterPro" id="IPR011009">
    <property type="entry name" value="Kinase-like_dom_sf"/>
</dbReference>
<reference evidence="3" key="1">
    <citation type="submission" date="2021-06" db="EMBL/GenBank/DDBJ databases">
        <authorList>
            <person name="Kallberg Y."/>
            <person name="Tangrot J."/>
            <person name="Rosling A."/>
        </authorList>
    </citation>
    <scope>NUCLEOTIDE SEQUENCE</scope>
    <source>
        <strain evidence="3">FL966</strain>
    </source>
</reference>
<sequence>MSELPIKQDWLESAIEEKFMKCFEYKSFNEFKMIGSGGFATVYSAYSKDIEKVVALKKLNHDLASDNESSLGGVKNEIKNITKINHHDNIVRFFGITQVLHVTKNGRETPIDGSPAEFISLYCDAWNSDPDNRPTITEIRDRLNNIKIPVEQIDSDQNHKIDSSPNEYLPIGLLYYI</sequence>
<feature type="binding site" evidence="1">
    <location>
        <position position="57"/>
    </location>
    <ligand>
        <name>ATP</name>
        <dbReference type="ChEBI" id="CHEBI:30616"/>
    </ligand>
</feature>
<keyword evidence="4" id="KW-1185">Reference proteome</keyword>
<dbReference type="PANTHER" id="PTHR47975">
    <property type="entry name" value="S-LOCUS LECTIN KINASE FAMILY PROTEIN"/>
    <property type="match status" value="1"/>
</dbReference>
<keyword evidence="1" id="KW-0547">Nucleotide-binding</keyword>
<dbReference type="InterPro" id="IPR017441">
    <property type="entry name" value="Protein_kinase_ATP_BS"/>
</dbReference>
<dbReference type="InterPro" id="IPR000719">
    <property type="entry name" value="Prot_kinase_dom"/>
</dbReference>
<organism evidence="3 4">
    <name type="scientific">Cetraspora pellucida</name>
    <dbReference type="NCBI Taxonomy" id="1433469"/>
    <lineage>
        <taxon>Eukaryota</taxon>
        <taxon>Fungi</taxon>
        <taxon>Fungi incertae sedis</taxon>
        <taxon>Mucoromycota</taxon>
        <taxon>Glomeromycotina</taxon>
        <taxon>Glomeromycetes</taxon>
        <taxon>Diversisporales</taxon>
        <taxon>Gigasporaceae</taxon>
        <taxon>Cetraspora</taxon>
    </lineage>
</organism>
<evidence type="ECO:0000313" key="3">
    <source>
        <dbReference type="EMBL" id="CAG8562103.1"/>
    </source>
</evidence>
<evidence type="ECO:0000256" key="1">
    <source>
        <dbReference type="PROSITE-ProRule" id="PRU10141"/>
    </source>
</evidence>
<dbReference type="AlphaFoldDB" id="A0A9N9FWC1"/>
<dbReference type="GO" id="GO:0004672">
    <property type="term" value="F:protein kinase activity"/>
    <property type="evidence" value="ECO:0007669"/>
    <property type="project" value="InterPro"/>
</dbReference>
<dbReference type="PROSITE" id="PS00107">
    <property type="entry name" value="PROTEIN_KINASE_ATP"/>
    <property type="match status" value="1"/>
</dbReference>
<keyword evidence="1" id="KW-0067">ATP-binding</keyword>
<evidence type="ECO:0000259" key="2">
    <source>
        <dbReference type="PROSITE" id="PS50011"/>
    </source>
</evidence>
<name>A0A9N9FWC1_9GLOM</name>
<dbReference type="Gene3D" id="1.10.510.10">
    <property type="entry name" value="Transferase(Phosphotransferase) domain 1"/>
    <property type="match status" value="2"/>
</dbReference>
<accession>A0A9N9FWC1</accession>
<dbReference type="EMBL" id="CAJVQA010002960">
    <property type="protein sequence ID" value="CAG8562103.1"/>
    <property type="molecule type" value="Genomic_DNA"/>
</dbReference>
<dbReference type="SUPFAM" id="SSF56112">
    <property type="entry name" value="Protein kinase-like (PK-like)"/>
    <property type="match status" value="1"/>
</dbReference>
<dbReference type="Proteomes" id="UP000789759">
    <property type="component" value="Unassembled WGS sequence"/>
</dbReference>
<comment type="caution">
    <text evidence="3">The sequence shown here is derived from an EMBL/GenBank/DDBJ whole genome shotgun (WGS) entry which is preliminary data.</text>
</comment>
<evidence type="ECO:0000313" key="4">
    <source>
        <dbReference type="Proteomes" id="UP000789759"/>
    </source>
</evidence>
<dbReference type="Pfam" id="PF00069">
    <property type="entry name" value="Pkinase"/>
    <property type="match status" value="1"/>
</dbReference>
<dbReference type="PROSITE" id="PS50011">
    <property type="entry name" value="PROTEIN_KINASE_DOM"/>
    <property type="match status" value="1"/>
</dbReference>
<feature type="domain" description="Protein kinase" evidence="2">
    <location>
        <begin position="28"/>
        <end position="177"/>
    </location>
</feature>
<dbReference type="GO" id="GO:0005524">
    <property type="term" value="F:ATP binding"/>
    <property type="evidence" value="ECO:0007669"/>
    <property type="project" value="UniProtKB-UniRule"/>
</dbReference>